<organism evidence="2">
    <name type="scientific">marine sediment metagenome</name>
    <dbReference type="NCBI Taxonomy" id="412755"/>
    <lineage>
        <taxon>unclassified sequences</taxon>
        <taxon>metagenomes</taxon>
        <taxon>ecological metagenomes</taxon>
    </lineage>
</organism>
<comment type="caution">
    <text evidence="2">The sequence shown here is derived from an EMBL/GenBank/DDBJ whole genome shotgun (WGS) entry which is preliminary data.</text>
</comment>
<feature type="region of interest" description="Disordered" evidence="1">
    <location>
        <begin position="586"/>
        <end position="611"/>
    </location>
</feature>
<evidence type="ECO:0000313" key="2">
    <source>
        <dbReference type="EMBL" id="KKN09160.1"/>
    </source>
</evidence>
<dbReference type="EMBL" id="LAZR01004378">
    <property type="protein sequence ID" value="KKN09160.1"/>
    <property type="molecule type" value="Genomic_DNA"/>
</dbReference>
<sequence length="611" mass="67592">MPDTPKQTKDALNAADLKALAEFIKDEKERRKEARHHKEQQWAEVDRQLRMEPKPRVIVSGDKNDWFPNIELPLQFDTLEVTAADVKRLAFPRGTEWYDVNAELSDEYIERFEKRRETKPLIGSQPIPAKLDQETANTLVKTAIDHYHRLFDFRANVISFAIEAIKYGSAVARVREVNHPDLSNDYRGVKGDVRGPAMIPCSIKNTYLDDSPHSVMHEGISSAPSTIRTSFQHLEKLTKAARMGGSKRGWMIGQIKELEPLGDQDAKKGHVELLEWEGDLIVPRKRGESIFLPNVLVTVAVGNNAPRPVRFRENPVPFHSYAIGHYMRENLQDVYGTSPLIKGLGLQEAASLVFNSLMAAGALNAEPPVAYDVQDTQFAGDSGPDIHPNALWPSDAPDKIIPQKIGDIDALLNVYIALLKQYEDLTGNTEARRGDRARSHTSATGADIEAAQGIVRVQDFVNDLELGPLTSILYMEYAIIKDVMKRPQPVSVGSGGIEGWINLAAADLPDRSIFLVQGSSGQLNERQRIADFDGANEFALKVQAQAAQLDVEINLNYEEQILERYRIAGINNAQKFIGGNAALPAGTTEQSTVSPDGQGNGGNETAPIQAQ</sequence>
<gene>
    <name evidence="2" type="ORF">LCGC14_1049430</name>
</gene>
<proteinExistence type="predicted"/>
<evidence type="ECO:0000256" key="1">
    <source>
        <dbReference type="SAM" id="MobiDB-lite"/>
    </source>
</evidence>
<feature type="compositionally biased region" description="Polar residues" evidence="1">
    <location>
        <begin position="587"/>
        <end position="597"/>
    </location>
</feature>
<reference evidence="2" key="1">
    <citation type="journal article" date="2015" name="Nature">
        <title>Complex archaea that bridge the gap between prokaryotes and eukaryotes.</title>
        <authorList>
            <person name="Spang A."/>
            <person name="Saw J.H."/>
            <person name="Jorgensen S.L."/>
            <person name="Zaremba-Niedzwiedzka K."/>
            <person name="Martijn J."/>
            <person name="Lind A.E."/>
            <person name="van Eijk R."/>
            <person name="Schleper C."/>
            <person name="Guy L."/>
            <person name="Ettema T.J."/>
        </authorList>
    </citation>
    <scope>NUCLEOTIDE SEQUENCE</scope>
</reference>
<protein>
    <submittedName>
        <fullName evidence="2">Uncharacterized protein</fullName>
    </submittedName>
</protein>
<name>A0A0F9MPB7_9ZZZZ</name>
<dbReference type="AlphaFoldDB" id="A0A0F9MPB7"/>
<accession>A0A0F9MPB7</accession>